<proteinExistence type="inferred from homology"/>
<evidence type="ECO:0000256" key="6">
    <source>
        <dbReference type="HAMAP-Rule" id="MF_02120"/>
    </source>
</evidence>
<dbReference type="AlphaFoldDB" id="A0A372ZI69"/>
<dbReference type="PRINTS" id="PR01179">
    <property type="entry name" value="ODADCRBXLASE"/>
</dbReference>
<gene>
    <name evidence="6 12" type="primary">lysA</name>
    <name evidence="12" type="ORF">DR950_40030</name>
</gene>
<evidence type="ECO:0000256" key="7">
    <source>
        <dbReference type="NCBIfam" id="TIGR01048"/>
    </source>
</evidence>
<evidence type="ECO:0000256" key="5">
    <source>
        <dbReference type="ARBA" id="ARBA00023239"/>
    </source>
</evidence>
<dbReference type="InterPro" id="IPR009006">
    <property type="entry name" value="Ala_racemase/Decarboxylase_C"/>
</dbReference>
<keyword evidence="3 6" id="KW-0663">Pyridoxal phosphate</keyword>
<dbReference type="GO" id="GO:0009089">
    <property type="term" value="P:lysine biosynthetic process via diaminopimelate"/>
    <property type="evidence" value="ECO:0007669"/>
    <property type="project" value="UniProtKB-UniRule"/>
</dbReference>
<dbReference type="InterPro" id="IPR002986">
    <property type="entry name" value="DAP_deCOOHase_LysA"/>
</dbReference>
<evidence type="ECO:0000259" key="10">
    <source>
        <dbReference type="Pfam" id="PF00278"/>
    </source>
</evidence>
<dbReference type="Gene3D" id="2.40.37.10">
    <property type="entry name" value="Lyase, Ornithine Decarboxylase, Chain A, domain 1"/>
    <property type="match status" value="1"/>
</dbReference>
<feature type="binding site" evidence="6">
    <location>
        <position position="362"/>
    </location>
    <ligand>
        <name>substrate</name>
    </ligand>
</feature>
<dbReference type="SUPFAM" id="SSF50621">
    <property type="entry name" value="Alanine racemase C-terminal domain-like"/>
    <property type="match status" value="1"/>
</dbReference>
<comment type="cofactor">
    <cofactor evidence="1 6 8 9">
        <name>pyridoxal 5'-phosphate</name>
        <dbReference type="ChEBI" id="CHEBI:597326"/>
    </cofactor>
</comment>
<keyword evidence="5 6" id="KW-0456">Lyase</keyword>
<dbReference type="SUPFAM" id="SSF51419">
    <property type="entry name" value="PLP-binding barrel"/>
    <property type="match status" value="1"/>
</dbReference>
<feature type="binding site" evidence="6">
    <location>
        <position position="390"/>
    </location>
    <ligand>
        <name>substrate</name>
    </ligand>
</feature>
<feature type="binding site" evidence="6">
    <location>
        <position position="358"/>
    </location>
    <ligand>
        <name>substrate</name>
    </ligand>
</feature>
<dbReference type="InterPro" id="IPR000183">
    <property type="entry name" value="Orn/DAP/Arg_de-COase"/>
</dbReference>
<dbReference type="PRINTS" id="PR01181">
    <property type="entry name" value="DAPDCRBXLASE"/>
</dbReference>
<dbReference type="GO" id="GO:0030170">
    <property type="term" value="F:pyridoxal phosphate binding"/>
    <property type="evidence" value="ECO:0007669"/>
    <property type="project" value="UniProtKB-UniRule"/>
</dbReference>
<dbReference type="InterPro" id="IPR029066">
    <property type="entry name" value="PLP-binding_barrel"/>
</dbReference>
<comment type="subunit">
    <text evidence="6">Homodimer.</text>
</comment>
<feature type="modified residue" description="N6-(pyridoxal phosphate)lysine" evidence="6 8">
    <location>
        <position position="104"/>
    </location>
</feature>
<comment type="similarity">
    <text evidence="6">Belongs to the Orn/Lys/Arg decarboxylase class-II family. LysA subfamily.</text>
</comment>
<comment type="pathway">
    <text evidence="6 9">Amino-acid biosynthesis; L-lysine biosynthesis via DAP pathway; L-lysine from DL-2,6-diaminopimelate: step 1/1.</text>
</comment>
<sequence>MRFLTPSRRAEDGRGQPACREEALSPVSPALPPLDPALPPVDPGLLPLTAEFRPEGLAVGGVLLDEAARRYGTPLFVYDEEHLRRRCREAVAAFGRGNVAYASKAFLCTAMARLATEEGLLLDVASGGELRTALYAGVDPDRIVLHGNNKDEAELRTALTVGLRHIVVDSFDELDRIERLHREEGLPPARVQLRVAPGVAAGAHQAIQTGGHDSKFGFGLADGAAAAAVRRARGSAAVRLEGVHAHVGSQVLDPAELADGAAAVARFAVEHGLRRLTVGGGLGVAYLSGQSAPSFAVWAERVRAAVRGAGWSGEVGVEPGRSIAARAGLTLYRVGTVKRIEGVRTYVSVDGGMSDNLRPALYGARYEAFLPRCPEAPRPGHARLVGKHCESGDVIIDDAALPADLRVGDLLATPVTGAYGYAMASNYNKLPRPAVVFVRNGEARLVVRRETEHDLLRLDVATGDGLGEPVAAQRSHAV</sequence>
<comment type="catalytic activity">
    <reaction evidence="6 9">
        <text>meso-2,6-diaminopimelate + H(+) = L-lysine + CO2</text>
        <dbReference type="Rhea" id="RHEA:15101"/>
        <dbReference type="ChEBI" id="CHEBI:15378"/>
        <dbReference type="ChEBI" id="CHEBI:16526"/>
        <dbReference type="ChEBI" id="CHEBI:32551"/>
        <dbReference type="ChEBI" id="CHEBI:57791"/>
        <dbReference type="EC" id="4.1.1.20"/>
    </reaction>
</comment>
<keyword evidence="13" id="KW-1185">Reference proteome</keyword>
<dbReference type="UniPathway" id="UPA00034">
    <property type="reaction ID" value="UER00027"/>
</dbReference>
<evidence type="ECO:0000256" key="4">
    <source>
        <dbReference type="ARBA" id="ARBA00023154"/>
    </source>
</evidence>
<feature type="binding site" evidence="6">
    <location>
        <position position="321"/>
    </location>
    <ligand>
        <name>substrate</name>
    </ligand>
</feature>
<accession>A0A372ZI69</accession>
<dbReference type="NCBIfam" id="TIGR01048">
    <property type="entry name" value="lysA"/>
    <property type="match status" value="1"/>
</dbReference>
<evidence type="ECO:0000256" key="1">
    <source>
        <dbReference type="ARBA" id="ARBA00001933"/>
    </source>
</evidence>
<keyword evidence="4 6" id="KW-0457">Lysine biosynthesis</keyword>
<dbReference type="FunFam" id="3.20.20.10:FF:000003">
    <property type="entry name" value="Diaminopimelate decarboxylase"/>
    <property type="match status" value="1"/>
</dbReference>
<feature type="active site" description="Proton donor" evidence="8">
    <location>
        <position position="389"/>
    </location>
</feature>
<name>A0A372ZI69_9ACTN</name>
<feature type="binding site" evidence="6">
    <location>
        <begin position="318"/>
        <end position="321"/>
    </location>
    <ligand>
        <name>pyridoxal 5'-phosphate</name>
        <dbReference type="ChEBI" id="CHEBI:597326"/>
    </ligand>
</feature>
<dbReference type="EMBL" id="QVIG01000003">
    <property type="protein sequence ID" value="RGD55543.1"/>
    <property type="molecule type" value="Genomic_DNA"/>
</dbReference>
<protein>
    <recommendedName>
        <fullName evidence="6 7">Diaminopimelate decarboxylase</fullName>
        <shortName evidence="6">DAP decarboxylase</shortName>
        <shortName evidence="6">DAPDC</shortName>
        <ecNumber evidence="6 7">4.1.1.20</ecNumber>
    </recommendedName>
</protein>
<dbReference type="EC" id="4.1.1.20" evidence="6 7"/>
<keyword evidence="6" id="KW-0028">Amino-acid biosynthesis</keyword>
<feature type="domain" description="Orn/DAP/Arg decarboxylase 2 C-terminal" evidence="10">
    <location>
        <begin position="76"/>
        <end position="417"/>
    </location>
</feature>
<feature type="binding site" evidence="6">
    <location>
        <position position="419"/>
    </location>
    <ligand>
        <name>substrate</name>
    </ligand>
</feature>
<comment type="caution">
    <text evidence="12">The sequence shown here is derived from an EMBL/GenBank/DDBJ whole genome shotgun (WGS) entry which is preliminary data.</text>
</comment>
<dbReference type="InterPro" id="IPR022643">
    <property type="entry name" value="De-COase2_C"/>
</dbReference>
<dbReference type="Pfam" id="PF02784">
    <property type="entry name" value="Orn_Arg_deC_N"/>
    <property type="match status" value="1"/>
</dbReference>
<evidence type="ECO:0000256" key="2">
    <source>
        <dbReference type="ARBA" id="ARBA00022793"/>
    </source>
</evidence>
<evidence type="ECO:0000256" key="3">
    <source>
        <dbReference type="ARBA" id="ARBA00022898"/>
    </source>
</evidence>
<feature type="domain" description="Orn/DAP/Arg decarboxylase 2 N-terminal" evidence="11">
    <location>
        <begin position="81"/>
        <end position="325"/>
    </location>
</feature>
<dbReference type="InterPro" id="IPR022644">
    <property type="entry name" value="De-COase2_N"/>
</dbReference>
<evidence type="ECO:0000313" key="13">
    <source>
        <dbReference type="Proteomes" id="UP000263377"/>
    </source>
</evidence>
<evidence type="ECO:0000259" key="11">
    <source>
        <dbReference type="Pfam" id="PF02784"/>
    </source>
</evidence>
<dbReference type="InterPro" id="IPR022653">
    <property type="entry name" value="De-COase2_pyr-phos_BS"/>
</dbReference>
<dbReference type="Proteomes" id="UP000263377">
    <property type="component" value="Unassembled WGS sequence"/>
</dbReference>
<keyword evidence="2 6" id="KW-0210">Decarboxylase</keyword>
<dbReference type="CDD" id="cd06828">
    <property type="entry name" value="PLPDE_III_DapDC"/>
    <property type="match status" value="1"/>
</dbReference>
<dbReference type="Pfam" id="PF00278">
    <property type="entry name" value="Orn_DAP_Arg_deC"/>
    <property type="match status" value="1"/>
</dbReference>
<dbReference type="PANTHER" id="PTHR43727">
    <property type="entry name" value="DIAMINOPIMELATE DECARBOXYLASE"/>
    <property type="match status" value="1"/>
</dbReference>
<feature type="binding site" evidence="6">
    <location>
        <position position="419"/>
    </location>
    <ligand>
        <name>pyridoxal 5'-phosphate</name>
        <dbReference type="ChEBI" id="CHEBI:597326"/>
    </ligand>
</feature>
<organism evidence="12 13">
    <name type="scientific">Kitasatospora xanthocidica</name>
    <dbReference type="NCBI Taxonomy" id="83382"/>
    <lineage>
        <taxon>Bacteria</taxon>
        <taxon>Bacillati</taxon>
        <taxon>Actinomycetota</taxon>
        <taxon>Actinomycetes</taxon>
        <taxon>Kitasatosporales</taxon>
        <taxon>Streptomycetaceae</taxon>
        <taxon>Kitasatospora</taxon>
    </lineage>
</organism>
<dbReference type="PANTHER" id="PTHR43727:SF2">
    <property type="entry name" value="GROUP IV DECARBOXYLASE"/>
    <property type="match status" value="1"/>
</dbReference>
<dbReference type="PROSITE" id="PS00878">
    <property type="entry name" value="ODR_DC_2_1"/>
    <property type="match status" value="1"/>
</dbReference>
<evidence type="ECO:0000256" key="8">
    <source>
        <dbReference type="PIRSR" id="PIRSR600183-50"/>
    </source>
</evidence>
<dbReference type="GO" id="GO:0008836">
    <property type="term" value="F:diaminopimelate decarboxylase activity"/>
    <property type="evidence" value="ECO:0007669"/>
    <property type="project" value="UniProtKB-UniRule"/>
</dbReference>
<feature type="binding site" evidence="6">
    <location>
        <position position="281"/>
    </location>
    <ligand>
        <name>pyridoxal 5'-phosphate</name>
        <dbReference type="ChEBI" id="CHEBI:597326"/>
    </ligand>
</feature>
<dbReference type="HAMAP" id="MF_02120">
    <property type="entry name" value="LysA"/>
    <property type="match status" value="1"/>
</dbReference>
<evidence type="ECO:0000313" key="12">
    <source>
        <dbReference type="EMBL" id="RGD55543.1"/>
    </source>
</evidence>
<evidence type="ECO:0000256" key="9">
    <source>
        <dbReference type="RuleBase" id="RU003738"/>
    </source>
</evidence>
<reference evidence="12 13" key="1">
    <citation type="submission" date="2018-08" db="EMBL/GenBank/DDBJ databases">
        <title>Diversity &amp; Physiological Properties of Lignin-Decomposing Actinobacteria from Soil.</title>
        <authorList>
            <person name="Roh S.G."/>
            <person name="Kim S.B."/>
        </authorList>
    </citation>
    <scope>NUCLEOTIDE SEQUENCE [LARGE SCALE GENOMIC DNA]</scope>
    <source>
        <strain evidence="12 13">MMS17-GH009</strain>
    </source>
</reference>
<dbReference type="Gene3D" id="3.20.20.10">
    <property type="entry name" value="Alanine racemase"/>
    <property type="match status" value="1"/>
</dbReference>
<comment type="function">
    <text evidence="6">Specifically catalyzes the decarboxylation of meso-diaminopimelate (meso-DAP) to L-lysine.</text>
</comment>